<feature type="region of interest" description="Disordered" evidence="1">
    <location>
        <begin position="138"/>
        <end position="220"/>
    </location>
</feature>
<name>A0A9P6AGM2_9AGAM</name>
<sequence>MTMHLPMESPKCDPPNKTQKQGCMTQGPGTPDEPHTCFSSYFHLPITPANPQIKTHDPTEETHKNRNTHSKPPTHMVTTPRHKTKCTVQTSTTHPLLIQIKPPEMTTHPNRHPPICKTEYKACDQGAKSVPHTHFSGSVVPSLCENPPNEHTGKPQYAQPPKPKEPTPQNNNQQMHVPHTCFGRFLPPMKTHLMSTQASPQYTQPPKPRGPSPQTQGSTKSHTTHLLWWVCGNFKFVIWTQHPQPHQMNMGE</sequence>
<comment type="caution">
    <text evidence="2">The sequence shown here is derived from an EMBL/GenBank/DDBJ whole genome shotgun (WGS) entry which is preliminary data.</text>
</comment>
<dbReference type="EMBL" id="MU129182">
    <property type="protein sequence ID" value="KAF9504975.1"/>
    <property type="molecule type" value="Genomic_DNA"/>
</dbReference>
<feature type="compositionally biased region" description="Polar residues" evidence="1">
    <location>
        <begin position="16"/>
        <end position="28"/>
    </location>
</feature>
<proteinExistence type="predicted"/>
<evidence type="ECO:0000313" key="3">
    <source>
        <dbReference type="Proteomes" id="UP000886523"/>
    </source>
</evidence>
<evidence type="ECO:0000313" key="2">
    <source>
        <dbReference type="EMBL" id="KAF9504975.1"/>
    </source>
</evidence>
<gene>
    <name evidence="2" type="ORF">BS47DRAFT_1368421</name>
</gene>
<feature type="region of interest" description="Disordered" evidence="1">
    <location>
        <begin position="56"/>
        <end position="92"/>
    </location>
</feature>
<feature type="compositionally biased region" description="Polar residues" evidence="1">
    <location>
        <begin position="193"/>
        <end position="202"/>
    </location>
</feature>
<dbReference type="Proteomes" id="UP000886523">
    <property type="component" value="Unassembled WGS sequence"/>
</dbReference>
<accession>A0A9P6AGM2</accession>
<dbReference type="AlphaFoldDB" id="A0A9P6AGM2"/>
<protein>
    <submittedName>
        <fullName evidence="2">Uncharacterized protein</fullName>
    </submittedName>
</protein>
<evidence type="ECO:0000256" key="1">
    <source>
        <dbReference type="SAM" id="MobiDB-lite"/>
    </source>
</evidence>
<reference evidence="2" key="1">
    <citation type="journal article" date="2020" name="Nat. Commun.">
        <title>Large-scale genome sequencing of mycorrhizal fungi provides insights into the early evolution of symbiotic traits.</title>
        <authorList>
            <person name="Miyauchi S."/>
            <person name="Kiss E."/>
            <person name="Kuo A."/>
            <person name="Drula E."/>
            <person name="Kohler A."/>
            <person name="Sanchez-Garcia M."/>
            <person name="Morin E."/>
            <person name="Andreopoulos B."/>
            <person name="Barry K.W."/>
            <person name="Bonito G."/>
            <person name="Buee M."/>
            <person name="Carver A."/>
            <person name="Chen C."/>
            <person name="Cichocki N."/>
            <person name="Clum A."/>
            <person name="Culley D."/>
            <person name="Crous P.W."/>
            <person name="Fauchery L."/>
            <person name="Girlanda M."/>
            <person name="Hayes R.D."/>
            <person name="Keri Z."/>
            <person name="LaButti K."/>
            <person name="Lipzen A."/>
            <person name="Lombard V."/>
            <person name="Magnuson J."/>
            <person name="Maillard F."/>
            <person name="Murat C."/>
            <person name="Nolan M."/>
            <person name="Ohm R.A."/>
            <person name="Pangilinan J."/>
            <person name="Pereira M.F."/>
            <person name="Perotto S."/>
            <person name="Peter M."/>
            <person name="Pfister S."/>
            <person name="Riley R."/>
            <person name="Sitrit Y."/>
            <person name="Stielow J.B."/>
            <person name="Szollosi G."/>
            <person name="Zifcakova L."/>
            <person name="Stursova M."/>
            <person name="Spatafora J.W."/>
            <person name="Tedersoo L."/>
            <person name="Vaario L.M."/>
            <person name="Yamada A."/>
            <person name="Yan M."/>
            <person name="Wang P."/>
            <person name="Xu J."/>
            <person name="Bruns T."/>
            <person name="Baldrian P."/>
            <person name="Vilgalys R."/>
            <person name="Dunand C."/>
            <person name="Henrissat B."/>
            <person name="Grigoriev I.V."/>
            <person name="Hibbett D."/>
            <person name="Nagy L.G."/>
            <person name="Martin F.M."/>
        </authorList>
    </citation>
    <scope>NUCLEOTIDE SEQUENCE</scope>
    <source>
        <strain evidence="2">UP504</strain>
    </source>
</reference>
<keyword evidence="3" id="KW-1185">Reference proteome</keyword>
<feature type="region of interest" description="Disordered" evidence="1">
    <location>
        <begin position="1"/>
        <end position="31"/>
    </location>
</feature>
<organism evidence="2 3">
    <name type="scientific">Hydnum rufescens UP504</name>
    <dbReference type="NCBI Taxonomy" id="1448309"/>
    <lineage>
        <taxon>Eukaryota</taxon>
        <taxon>Fungi</taxon>
        <taxon>Dikarya</taxon>
        <taxon>Basidiomycota</taxon>
        <taxon>Agaricomycotina</taxon>
        <taxon>Agaricomycetes</taxon>
        <taxon>Cantharellales</taxon>
        <taxon>Hydnaceae</taxon>
        <taxon>Hydnum</taxon>
    </lineage>
</organism>